<keyword evidence="3" id="KW-1185">Reference proteome</keyword>
<dbReference type="RefSeq" id="WP_154570317.1">
    <property type="nucleotide sequence ID" value="NZ_VWSJ01000006.1"/>
</dbReference>
<dbReference type="PANTHER" id="PTHR30092">
    <property type="entry name" value="INNER MEMBRANE PROTEIN CRED"/>
    <property type="match status" value="1"/>
</dbReference>
<evidence type="ECO:0000313" key="3">
    <source>
        <dbReference type="Proteomes" id="UP000476338"/>
    </source>
</evidence>
<keyword evidence="1" id="KW-0812">Transmembrane</keyword>
<feature type="transmembrane region" description="Helical" evidence="1">
    <location>
        <begin position="12"/>
        <end position="32"/>
    </location>
</feature>
<dbReference type="PIRSF" id="PIRSF004548">
    <property type="entry name" value="CreD"/>
    <property type="match status" value="1"/>
</dbReference>
<dbReference type="GO" id="GO:0005886">
    <property type="term" value="C:plasma membrane"/>
    <property type="evidence" value="ECO:0007669"/>
    <property type="project" value="TreeGrafter"/>
</dbReference>
<sequence>MSFFTKGKKGFATKIIVVFIMTLLLQIPIFFVRDIIQDRGRNYSEASRNIGNDWGKYQVLTGPYLAVSKEIKIKDEVKNETILILPDQLNININLKSENKSYGIYSTLVYLANGKLKGSFDINKIPKDYKDIYLGVGLRDTKALVSINKLKIKNLESIKIEPGTKSNGIIHNGFSTQNLKSIFSDKINNQQLLEDDKIDFDIELDFRGHGGILIHPFGEQNDINIKSNWSSPSYKGILPVSKKNIDNGFDANWKISSLVRNYPQVIETNKMSGNFDSADDYFYDTNYDERAVNVKLLDSVNYYTQINRATNYGMLFIILSLMVVYIFDLAKNKKTHYLQYGIIGFSLVLFYLLLLSLSEYIGFTNAYIVSTLAIAIPNGLYMWSISNSKKIGISIGIFLGAIYAMLFSILKMEKYALLCGTILIMFILYLTMYLTKNDNRSEDEVKNIDNS</sequence>
<protein>
    <submittedName>
        <fullName evidence="2">Cell envelope integrity protein CreD</fullName>
    </submittedName>
</protein>
<dbReference type="Proteomes" id="UP000476338">
    <property type="component" value="Unassembled WGS sequence"/>
</dbReference>
<keyword evidence="1" id="KW-1133">Transmembrane helix</keyword>
<name>A0A6L5WFZ8_9BACT</name>
<dbReference type="Pfam" id="PF06123">
    <property type="entry name" value="CreD"/>
    <property type="match status" value="1"/>
</dbReference>
<accession>A0A6L5WFZ8</accession>
<keyword evidence="1" id="KW-0472">Membrane</keyword>
<dbReference type="EMBL" id="VWSJ01000006">
    <property type="protein sequence ID" value="MSN96050.1"/>
    <property type="molecule type" value="Genomic_DNA"/>
</dbReference>
<gene>
    <name evidence="2" type="ORF">F1B92_02385</name>
</gene>
<feature type="transmembrane region" description="Helical" evidence="1">
    <location>
        <begin position="312"/>
        <end position="330"/>
    </location>
</feature>
<evidence type="ECO:0000313" key="2">
    <source>
        <dbReference type="EMBL" id="MSN96050.1"/>
    </source>
</evidence>
<dbReference type="NCBIfam" id="NF008712">
    <property type="entry name" value="PRK11715.1-1"/>
    <property type="match status" value="1"/>
</dbReference>
<feature type="transmembrane region" description="Helical" evidence="1">
    <location>
        <begin position="391"/>
        <end position="409"/>
    </location>
</feature>
<feature type="transmembrane region" description="Helical" evidence="1">
    <location>
        <begin position="415"/>
        <end position="434"/>
    </location>
</feature>
<proteinExistence type="predicted"/>
<dbReference type="PANTHER" id="PTHR30092:SF0">
    <property type="entry name" value="INNER MEMBRANE PROTEIN CRED"/>
    <property type="match status" value="1"/>
</dbReference>
<reference evidence="2 3" key="1">
    <citation type="submission" date="2019-09" db="EMBL/GenBank/DDBJ databases">
        <authorList>
            <person name="Silva M."/>
            <person name="Pereira G."/>
            <person name="Lopes-Da-Costa L."/>
            <person name="Silva E."/>
        </authorList>
    </citation>
    <scope>NUCLEOTIDE SEQUENCE [LARGE SCALE GENOMIC DNA]</scope>
    <source>
        <strain evidence="2 3">FMV-PI01</strain>
    </source>
</reference>
<feature type="transmembrane region" description="Helical" evidence="1">
    <location>
        <begin position="337"/>
        <end position="354"/>
    </location>
</feature>
<reference evidence="2 3" key="2">
    <citation type="submission" date="2020-03" db="EMBL/GenBank/DDBJ databases">
        <title>Campylobacter portucalensis sp. nov., a new species of Campylobacter isolated from the reproductive tract of bulls.</title>
        <authorList>
            <person name="Silva M.F."/>
            <person name="Pereira G."/>
            <person name="Carneiro C."/>
            <person name="Hemphill A."/>
            <person name="Mateus L."/>
            <person name="Lopes-Da-Costa L."/>
            <person name="Silva E."/>
        </authorList>
    </citation>
    <scope>NUCLEOTIDE SEQUENCE [LARGE SCALE GENOMIC DNA]</scope>
    <source>
        <strain evidence="2 3">FMV-PI01</strain>
    </source>
</reference>
<dbReference type="InterPro" id="IPR010364">
    <property type="entry name" value="Uncharacterised_IM_CreD"/>
</dbReference>
<dbReference type="AlphaFoldDB" id="A0A6L5WFZ8"/>
<comment type="caution">
    <text evidence="2">The sequence shown here is derived from an EMBL/GenBank/DDBJ whole genome shotgun (WGS) entry which is preliminary data.</text>
</comment>
<evidence type="ECO:0000256" key="1">
    <source>
        <dbReference type="SAM" id="Phobius"/>
    </source>
</evidence>
<feature type="transmembrane region" description="Helical" evidence="1">
    <location>
        <begin position="360"/>
        <end position="384"/>
    </location>
</feature>
<organism evidence="2 3">
    <name type="scientific">Campylobacter portucalensis</name>
    <dbReference type="NCBI Taxonomy" id="2608384"/>
    <lineage>
        <taxon>Bacteria</taxon>
        <taxon>Pseudomonadati</taxon>
        <taxon>Campylobacterota</taxon>
        <taxon>Epsilonproteobacteria</taxon>
        <taxon>Campylobacterales</taxon>
        <taxon>Campylobacteraceae</taxon>
        <taxon>Campylobacter</taxon>
    </lineage>
</organism>